<dbReference type="GO" id="GO:0022857">
    <property type="term" value="F:transmembrane transporter activity"/>
    <property type="evidence" value="ECO:0007669"/>
    <property type="project" value="InterPro"/>
</dbReference>
<dbReference type="GO" id="GO:0016020">
    <property type="term" value="C:membrane"/>
    <property type="evidence" value="ECO:0007669"/>
    <property type="project" value="UniProtKB-SubCell"/>
</dbReference>
<reference evidence="8 9" key="1">
    <citation type="journal article" date="2011" name="Proc. Natl. Acad. Sci. U.S.A.">
        <title>Genome and transcriptome analyses of the mountain pine beetle-fungal symbiont Grosmannia clavigera, a lodgepole pine pathogen.</title>
        <authorList>
            <person name="DiGuistini S."/>
            <person name="Wang Y."/>
            <person name="Liao N.Y."/>
            <person name="Taylor G."/>
            <person name="Tanguay P."/>
            <person name="Feau N."/>
            <person name="Henrissat B."/>
            <person name="Chan S.K."/>
            <person name="Hesse-Orce U."/>
            <person name="Alamouti S.M."/>
            <person name="Tsui C.K.M."/>
            <person name="Docking R.T."/>
            <person name="Levasseur A."/>
            <person name="Haridas S."/>
            <person name="Robertson G."/>
            <person name="Birol I."/>
            <person name="Holt R.A."/>
            <person name="Marra M.A."/>
            <person name="Hamelin R.C."/>
            <person name="Hirst M."/>
            <person name="Jones S.J.M."/>
            <person name="Bohlmann J."/>
            <person name="Breuil C."/>
        </authorList>
    </citation>
    <scope>NUCLEOTIDE SEQUENCE [LARGE SCALE GENOMIC DNA]</scope>
    <source>
        <strain evidence="9">kw1407 / UAMH 11150</strain>
    </source>
</reference>
<dbReference type="PROSITE" id="PS50850">
    <property type="entry name" value="MFS"/>
    <property type="match status" value="1"/>
</dbReference>
<dbReference type="InterPro" id="IPR020846">
    <property type="entry name" value="MFS_dom"/>
</dbReference>
<dbReference type="AlphaFoldDB" id="F0XND1"/>
<feature type="transmembrane region" description="Helical" evidence="6">
    <location>
        <begin position="282"/>
        <end position="303"/>
    </location>
</feature>
<dbReference type="RefSeq" id="XP_014170384.1">
    <property type="nucleotide sequence ID" value="XM_014314909.1"/>
</dbReference>
<feature type="transmembrane region" description="Helical" evidence="6">
    <location>
        <begin position="178"/>
        <end position="198"/>
    </location>
</feature>
<dbReference type="SUPFAM" id="SSF103473">
    <property type="entry name" value="MFS general substrate transporter"/>
    <property type="match status" value="1"/>
</dbReference>
<feature type="transmembrane region" description="Helical" evidence="6">
    <location>
        <begin position="323"/>
        <end position="340"/>
    </location>
</feature>
<keyword evidence="4 6" id="KW-1133">Transmembrane helix</keyword>
<feature type="transmembrane region" description="Helical" evidence="6">
    <location>
        <begin position="347"/>
        <end position="366"/>
    </location>
</feature>
<dbReference type="GeneID" id="25974921"/>
<keyword evidence="2" id="KW-0813">Transport</keyword>
<feature type="transmembrane region" description="Helical" evidence="6">
    <location>
        <begin position="210"/>
        <end position="231"/>
    </location>
</feature>
<feature type="transmembrane region" description="Helical" evidence="6">
    <location>
        <begin position="115"/>
        <end position="134"/>
    </location>
</feature>
<evidence type="ECO:0000256" key="2">
    <source>
        <dbReference type="ARBA" id="ARBA00022448"/>
    </source>
</evidence>
<evidence type="ECO:0000256" key="6">
    <source>
        <dbReference type="SAM" id="Phobius"/>
    </source>
</evidence>
<dbReference type="OrthoDB" id="3639251at2759"/>
<feature type="transmembrane region" description="Helical" evidence="6">
    <location>
        <begin position="438"/>
        <end position="458"/>
    </location>
</feature>
<feature type="transmembrane region" description="Helical" evidence="6">
    <location>
        <begin position="146"/>
        <end position="166"/>
    </location>
</feature>
<feature type="transmembrane region" description="Helical" evidence="6">
    <location>
        <begin position="86"/>
        <end position="108"/>
    </location>
</feature>
<keyword evidence="9" id="KW-1185">Reference proteome</keyword>
<keyword evidence="5 6" id="KW-0472">Membrane</keyword>
<evidence type="ECO:0000256" key="3">
    <source>
        <dbReference type="ARBA" id="ARBA00022692"/>
    </source>
</evidence>
<evidence type="ECO:0000256" key="5">
    <source>
        <dbReference type="ARBA" id="ARBA00023136"/>
    </source>
</evidence>
<dbReference type="EMBL" id="GL629795">
    <property type="protein sequence ID" value="EFX00902.1"/>
    <property type="molecule type" value="Genomic_DNA"/>
</dbReference>
<feature type="transmembrane region" description="Helical" evidence="6">
    <location>
        <begin position="372"/>
        <end position="394"/>
    </location>
</feature>
<proteinExistence type="predicted"/>
<protein>
    <submittedName>
        <fullName evidence="8">Major facilitator superfamily MFS-1</fullName>
    </submittedName>
</protein>
<evidence type="ECO:0000313" key="9">
    <source>
        <dbReference type="Proteomes" id="UP000007796"/>
    </source>
</evidence>
<name>F0XND1_GROCL</name>
<keyword evidence="3 6" id="KW-0812">Transmembrane</keyword>
<dbReference type="PANTHER" id="PTHR43791:SF47">
    <property type="entry name" value="MAJOR FACILITATOR SUPERFAMILY (MFS) PROFILE DOMAIN-CONTAINING PROTEIN-RELATED"/>
    <property type="match status" value="1"/>
</dbReference>
<feature type="transmembrane region" description="Helical" evidence="6">
    <location>
        <begin position="48"/>
        <end position="66"/>
    </location>
</feature>
<gene>
    <name evidence="8" type="ORF">CMQ_1983</name>
</gene>
<dbReference type="FunFam" id="1.20.1250.20:FF:000409">
    <property type="entry name" value="MFS general substrate transporter"/>
    <property type="match status" value="1"/>
</dbReference>
<dbReference type="InParanoid" id="F0XND1"/>
<dbReference type="eggNOG" id="KOG2533">
    <property type="taxonomic scope" value="Eukaryota"/>
</dbReference>
<evidence type="ECO:0000313" key="8">
    <source>
        <dbReference type="EMBL" id="EFX00902.1"/>
    </source>
</evidence>
<feature type="transmembrane region" description="Helical" evidence="6">
    <location>
        <begin position="406"/>
        <end position="426"/>
    </location>
</feature>
<comment type="subcellular location">
    <subcellularLocation>
        <location evidence="1">Membrane</location>
        <topology evidence="1">Multi-pass membrane protein</topology>
    </subcellularLocation>
</comment>
<dbReference type="Gene3D" id="1.20.1250.20">
    <property type="entry name" value="MFS general substrate transporter like domains"/>
    <property type="match status" value="2"/>
</dbReference>
<evidence type="ECO:0000259" key="7">
    <source>
        <dbReference type="PROSITE" id="PS50850"/>
    </source>
</evidence>
<dbReference type="InterPro" id="IPR036259">
    <property type="entry name" value="MFS_trans_sf"/>
</dbReference>
<dbReference type="Pfam" id="PF07690">
    <property type="entry name" value="MFS_1"/>
    <property type="match status" value="1"/>
</dbReference>
<sequence>MAVDMEKHAVEGDTYAVKPETTLVEDAMTPEFTLAEQKSIMRRVDRRLVTTVGFMYCVSLMDRTNLGAANIAGLAKDLKLTVGARYSIISLVFFVPYIICQAPSTVIVRKVGPRLHLSLITVCWGAVMVGMGFVPTWEALAGLRVILGIFEAGFFPSCIYLLSTWYTRFEVGKRNAAFYILGCVASAFAAILAAGIMQMKGLAGLNGWRWIFITEGYISCLIGIAGFWLLVDFPDSKRKIWNFLGDRERAWVVARVNADRGDAVIPPFKLSQYFRSGLDWKVWAYAMIFFSTTTITYALSYFLPVILQENMGFTTVQAQCLIAPPYVFAGLVMFSLGYIGDRYKVRGPLIVFCMLLCLIGLPIVGFHPNSGVRYFGIFLVTAGANSNVPCIMSYQANNIRGQWKRAFASATLVGFGGLGGVCGSLVFREQDKPGYRPGIYACIAVSLVTLLLVCALSLDYRSQNRKADRGEKELETLEDGYLPGFRYTL</sequence>
<evidence type="ECO:0000256" key="1">
    <source>
        <dbReference type="ARBA" id="ARBA00004141"/>
    </source>
</evidence>
<organism evidence="9">
    <name type="scientific">Grosmannia clavigera (strain kw1407 / UAMH 11150)</name>
    <name type="common">Blue stain fungus</name>
    <name type="synonym">Graphiocladiella clavigera</name>
    <dbReference type="NCBI Taxonomy" id="655863"/>
    <lineage>
        <taxon>Eukaryota</taxon>
        <taxon>Fungi</taxon>
        <taxon>Dikarya</taxon>
        <taxon>Ascomycota</taxon>
        <taxon>Pezizomycotina</taxon>
        <taxon>Sordariomycetes</taxon>
        <taxon>Sordariomycetidae</taxon>
        <taxon>Ophiostomatales</taxon>
        <taxon>Ophiostomataceae</taxon>
        <taxon>Leptographium</taxon>
    </lineage>
</organism>
<accession>F0XND1</accession>
<dbReference type="FunFam" id="1.20.1250.20:FF:000511">
    <property type="entry name" value="MFS general substrate transporter"/>
    <property type="match status" value="1"/>
</dbReference>
<feature type="domain" description="Major facilitator superfamily (MFS) profile" evidence="7">
    <location>
        <begin position="48"/>
        <end position="461"/>
    </location>
</feature>
<dbReference type="PANTHER" id="PTHR43791">
    <property type="entry name" value="PERMEASE-RELATED"/>
    <property type="match status" value="1"/>
</dbReference>
<dbReference type="HOGENOM" id="CLU_001265_0_1_1"/>
<dbReference type="InterPro" id="IPR011701">
    <property type="entry name" value="MFS"/>
</dbReference>
<dbReference type="Proteomes" id="UP000007796">
    <property type="component" value="Unassembled WGS sequence"/>
</dbReference>
<evidence type="ECO:0000256" key="4">
    <source>
        <dbReference type="ARBA" id="ARBA00022989"/>
    </source>
</evidence>